<dbReference type="InterPro" id="IPR041796">
    <property type="entry name" value="Mre11_N"/>
</dbReference>
<dbReference type="GO" id="GO:0004519">
    <property type="term" value="F:endonuclease activity"/>
    <property type="evidence" value="ECO:0007669"/>
    <property type="project" value="UniProtKB-KW"/>
</dbReference>
<feature type="domain" description="Nuclease SbcCD subunit D C-terminal" evidence="10">
    <location>
        <begin position="268"/>
        <end position="351"/>
    </location>
</feature>
<keyword evidence="5 8" id="KW-0378">Hydrolase</keyword>
<evidence type="ECO:0000256" key="2">
    <source>
        <dbReference type="ARBA" id="ARBA00011322"/>
    </source>
</evidence>
<keyword evidence="14" id="KW-1185">Reference proteome</keyword>
<keyword evidence="8" id="KW-0235">DNA replication</keyword>
<evidence type="ECO:0000313" key="13">
    <source>
        <dbReference type="Proteomes" id="UP000254330"/>
    </source>
</evidence>
<keyword evidence="6 8" id="KW-0269">Exonuclease</keyword>
<gene>
    <name evidence="11" type="primary">sbcD_1</name>
    <name evidence="8" type="synonym">sbcD</name>
    <name evidence="12" type="ORF">DFR61_10637</name>
    <name evidence="11" type="ORF">NCTC10597_01551</name>
</gene>
<evidence type="ECO:0000256" key="3">
    <source>
        <dbReference type="ARBA" id="ARBA00013365"/>
    </source>
</evidence>
<dbReference type="PANTHER" id="PTHR30337">
    <property type="entry name" value="COMPONENT OF ATP-DEPENDENT DSDNA EXONUCLEASE"/>
    <property type="match status" value="1"/>
</dbReference>
<proteinExistence type="inferred from homology"/>
<dbReference type="Pfam" id="PF00149">
    <property type="entry name" value="Metallophos"/>
    <property type="match status" value="1"/>
</dbReference>
<dbReference type="Proteomes" id="UP000254330">
    <property type="component" value="Unassembled WGS sequence"/>
</dbReference>
<comment type="subunit">
    <text evidence="2 8">Heterodimer of SbcC and SbcD.</text>
</comment>
<dbReference type="InterPro" id="IPR026843">
    <property type="entry name" value="SbcD_C"/>
</dbReference>
<dbReference type="CDD" id="cd00840">
    <property type="entry name" value="MPP_Mre11_N"/>
    <property type="match status" value="1"/>
</dbReference>
<organism evidence="11 13">
    <name type="scientific">Kurthia zopfii</name>
    <dbReference type="NCBI Taxonomy" id="1650"/>
    <lineage>
        <taxon>Bacteria</taxon>
        <taxon>Bacillati</taxon>
        <taxon>Bacillota</taxon>
        <taxon>Bacilli</taxon>
        <taxon>Bacillales</taxon>
        <taxon>Caryophanaceae</taxon>
        <taxon>Kurthia</taxon>
    </lineage>
</organism>
<evidence type="ECO:0000313" key="11">
    <source>
        <dbReference type="EMBL" id="STX09849.1"/>
    </source>
</evidence>
<dbReference type="OrthoDB" id="9773856at2"/>
<dbReference type="GO" id="GO:0006310">
    <property type="term" value="P:DNA recombination"/>
    <property type="evidence" value="ECO:0007669"/>
    <property type="project" value="UniProtKB-KW"/>
</dbReference>
<evidence type="ECO:0000256" key="5">
    <source>
        <dbReference type="ARBA" id="ARBA00022801"/>
    </source>
</evidence>
<dbReference type="EMBL" id="UGNP01000001">
    <property type="protein sequence ID" value="STX09849.1"/>
    <property type="molecule type" value="Genomic_DNA"/>
</dbReference>
<evidence type="ECO:0000313" key="12">
    <source>
        <dbReference type="EMBL" id="TDR41344.1"/>
    </source>
</evidence>
<dbReference type="InterPro" id="IPR004593">
    <property type="entry name" value="SbcD"/>
</dbReference>
<sequence length="385" mass="43780">MKIIHTADWHLGKVVQGVSMLEDQKYIIEQFLQHVKEIKPDAIIIAGDLYDRSIPPVEAVQLLDQTFSIIIKELNIPIIAIAGNHDSTSRVDFGSTIFKESNLHLVGKLKKEMPPIILQDKYGEIAFHLIPFADPQEVRYVFEDDSVKTNEQAMEKIIEHIPFNEGRNISIAHAFVTKNGEQIENTDESERPLSIGGSECIDANLFDKFDYTALGHLHQAHFVQSEKIRYSGSPLKYSISEATHQKGFLVVDMAANGEVEIEKIPLNPKRDMRRIEGYMKDLLEMAPSEDYVYVTLHDEAVIIAPMEKIRTVFPNAMHVDRTMNHTIVDAGESVVESKHKMDTTTLFNAFYGEILNEEPDEQMMTLFNELLAEELVEEREGGRTK</sequence>
<keyword evidence="8" id="KW-0255">Endonuclease</keyword>
<keyword evidence="4 8" id="KW-0540">Nuclease</keyword>
<dbReference type="AlphaFoldDB" id="A0A8B4QAV3"/>
<dbReference type="PANTHER" id="PTHR30337:SF0">
    <property type="entry name" value="NUCLEASE SBCCD SUBUNIT D"/>
    <property type="match status" value="1"/>
</dbReference>
<evidence type="ECO:0000259" key="9">
    <source>
        <dbReference type="Pfam" id="PF00149"/>
    </source>
</evidence>
<reference evidence="11 13" key="1">
    <citation type="submission" date="2018-06" db="EMBL/GenBank/DDBJ databases">
        <authorList>
            <consortium name="Pathogen Informatics"/>
            <person name="Doyle S."/>
        </authorList>
    </citation>
    <scope>NUCLEOTIDE SEQUENCE [LARGE SCALE GENOMIC DNA]</scope>
    <source>
        <strain evidence="11 13">NCTC10597</strain>
    </source>
</reference>
<keyword evidence="7 8" id="KW-0233">DNA recombination</keyword>
<comment type="caution">
    <text evidence="11">The sequence shown here is derived from an EMBL/GenBank/DDBJ whole genome shotgun (WGS) entry which is preliminary data.</text>
</comment>
<dbReference type="Pfam" id="PF12320">
    <property type="entry name" value="SbcD_C"/>
    <property type="match status" value="1"/>
</dbReference>
<accession>A0A8B4QAV3</accession>
<evidence type="ECO:0000256" key="1">
    <source>
        <dbReference type="ARBA" id="ARBA00010555"/>
    </source>
</evidence>
<feature type="domain" description="Calcineurin-like phosphoesterase" evidence="9">
    <location>
        <begin position="1"/>
        <end position="219"/>
    </location>
</feature>
<evidence type="ECO:0000256" key="7">
    <source>
        <dbReference type="ARBA" id="ARBA00023172"/>
    </source>
</evidence>
<comment type="function">
    <text evidence="8">SbcCD cleaves DNA hairpin structures. These structures can inhibit DNA replication and are intermediates in certain DNA recombination reactions. The complex acts as a 3'-&gt;5' double strand exonuclease that can open hairpins. It also has a 5' single-strand endonuclease activity.</text>
</comment>
<dbReference type="InterPro" id="IPR029052">
    <property type="entry name" value="Metallo-depent_PP-like"/>
</dbReference>
<reference evidence="12 14" key="2">
    <citation type="submission" date="2019-03" db="EMBL/GenBank/DDBJ databases">
        <title>Genomic Encyclopedia of Type Strains, Phase IV (KMG-IV): sequencing the most valuable type-strain genomes for metagenomic binning, comparative biology and taxonomic classification.</title>
        <authorList>
            <person name="Goeker M."/>
        </authorList>
    </citation>
    <scope>NUCLEOTIDE SEQUENCE [LARGE SCALE GENOMIC DNA]</scope>
    <source>
        <strain evidence="12 14">DSM 20580</strain>
    </source>
</reference>
<dbReference type="RefSeq" id="WP_109348919.1">
    <property type="nucleotide sequence ID" value="NZ_BJUE01000003.1"/>
</dbReference>
<dbReference type="InterPro" id="IPR004843">
    <property type="entry name" value="Calcineurin-like_PHP"/>
</dbReference>
<dbReference type="SUPFAM" id="SSF56300">
    <property type="entry name" value="Metallo-dependent phosphatases"/>
    <property type="match status" value="1"/>
</dbReference>
<dbReference type="InterPro" id="IPR050535">
    <property type="entry name" value="DNA_Repair-Maintenance_Comp"/>
</dbReference>
<comment type="similarity">
    <text evidence="1 8">Belongs to the SbcD family.</text>
</comment>
<dbReference type="GO" id="GO:0006260">
    <property type="term" value="P:DNA replication"/>
    <property type="evidence" value="ECO:0007669"/>
    <property type="project" value="UniProtKB-KW"/>
</dbReference>
<name>A0A8B4QAV3_9BACL</name>
<protein>
    <recommendedName>
        <fullName evidence="3 8">Nuclease SbcCD subunit D</fullName>
    </recommendedName>
</protein>
<evidence type="ECO:0000256" key="4">
    <source>
        <dbReference type="ARBA" id="ARBA00022722"/>
    </source>
</evidence>
<dbReference type="EMBL" id="SNZG01000006">
    <property type="protein sequence ID" value="TDR41344.1"/>
    <property type="molecule type" value="Genomic_DNA"/>
</dbReference>
<evidence type="ECO:0000313" key="14">
    <source>
        <dbReference type="Proteomes" id="UP000294641"/>
    </source>
</evidence>
<dbReference type="GO" id="GO:0008408">
    <property type="term" value="F:3'-5' exonuclease activity"/>
    <property type="evidence" value="ECO:0007669"/>
    <property type="project" value="InterPro"/>
</dbReference>
<evidence type="ECO:0000259" key="10">
    <source>
        <dbReference type="Pfam" id="PF12320"/>
    </source>
</evidence>
<dbReference type="Gene3D" id="3.60.21.10">
    <property type="match status" value="1"/>
</dbReference>
<dbReference type="NCBIfam" id="TIGR00619">
    <property type="entry name" value="sbcd"/>
    <property type="match status" value="1"/>
</dbReference>
<dbReference type="Proteomes" id="UP000294641">
    <property type="component" value="Unassembled WGS sequence"/>
</dbReference>
<evidence type="ECO:0000256" key="8">
    <source>
        <dbReference type="RuleBase" id="RU363069"/>
    </source>
</evidence>
<evidence type="ECO:0000256" key="6">
    <source>
        <dbReference type="ARBA" id="ARBA00022839"/>
    </source>
</evidence>